<reference evidence="2 4" key="1">
    <citation type="submission" date="2017-02" db="EMBL/GenBank/DDBJ databases">
        <authorList>
            <person name="Peterson S.W."/>
        </authorList>
    </citation>
    <scope>NUCLEOTIDE SEQUENCE [LARGE SCALE GENOMIC DNA]</scope>
    <source>
        <strain evidence="2 4">2B3F</strain>
    </source>
</reference>
<dbReference type="SUPFAM" id="SSF55486">
    <property type="entry name" value="Metalloproteases ('zincins'), catalytic domain"/>
    <property type="match status" value="1"/>
</dbReference>
<evidence type="ECO:0000313" key="4">
    <source>
        <dbReference type="Proteomes" id="UP000196230"/>
    </source>
</evidence>
<dbReference type="Gene3D" id="1.20.150.30">
    <property type="entry name" value="Zincin-like metallopeptidase, N-terminal domain"/>
    <property type="match status" value="1"/>
</dbReference>
<keyword evidence="3" id="KW-0378">Hydrolase</keyword>
<dbReference type="EMBL" id="SPKT01000004">
    <property type="protein sequence ID" value="TFI00352.1"/>
    <property type="molecule type" value="Genomic_DNA"/>
</dbReference>
<dbReference type="AlphaFoldDB" id="A0A1R4IUL8"/>
<dbReference type="OrthoDB" id="8478472at2"/>
<evidence type="ECO:0000313" key="5">
    <source>
        <dbReference type="Proteomes" id="UP000297477"/>
    </source>
</evidence>
<name>A0A1R4IUL8_9MICC</name>
<keyword evidence="5" id="KW-1185">Reference proteome</keyword>
<feature type="region of interest" description="Disordered" evidence="1">
    <location>
        <begin position="1"/>
        <end position="33"/>
    </location>
</feature>
<keyword evidence="3" id="KW-0645">Protease</keyword>
<dbReference type="Pfam" id="PF10103">
    <property type="entry name" value="Zincin_2"/>
    <property type="match status" value="1"/>
</dbReference>
<evidence type="ECO:0000313" key="2">
    <source>
        <dbReference type="EMBL" id="SJN23359.1"/>
    </source>
</evidence>
<feature type="compositionally biased region" description="Basic and acidic residues" evidence="1">
    <location>
        <begin position="441"/>
        <end position="454"/>
    </location>
</feature>
<dbReference type="Proteomes" id="UP000297477">
    <property type="component" value="Unassembled WGS sequence"/>
</dbReference>
<dbReference type="RefSeq" id="WP_067189075.1">
    <property type="nucleotide sequence ID" value="NZ_CP126965.1"/>
</dbReference>
<dbReference type="GO" id="GO:0008237">
    <property type="term" value="F:metallopeptidase activity"/>
    <property type="evidence" value="ECO:0007669"/>
    <property type="project" value="UniProtKB-KW"/>
</dbReference>
<dbReference type="Proteomes" id="UP000196230">
    <property type="component" value="Unassembled WGS sequence"/>
</dbReference>
<reference evidence="3 5" key="2">
    <citation type="submission" date="2019-03" db="EMBL/GenBank/DDBJ databases">
        <title>Reclassification of Micrococcus aloeverae and Micrococcus yunnanensis as later heterotypic synonyms of Micrococcus luteus.</title>
        <authorList>
            <person name="Huang C.-H."/>
        </authorList>
    </citation>
    <scope>NUCLEOTIDE SEQUENCE [LARGE SCALE GENOMIC DNA]</scope>
    <source>
        <strain evidence="3 5">BCRC 12151</strain>
    </source>
</reference>
<proteinExistence type="predicted"/>
<gene>
    <name evidence="3" type="ORF">E4A49_02910</name>
    <name evidence="2" type="ORF">FM125_04615</name>
</gene>
<keyword evidence="3" id="KW-0482">Metalloprotease</keyword>
<dbReference type="NCBIfam" id="TIGR03624">
    <property type="entry name" value="putative hydrolase"/>
    <property type="match status" value="1"/>
</dbReference>
<dbReference type="InterPro" id="IPR042271">
    <property type="entry name" value="Zinicin_2_N"/>
</dbReference>
<dbReference type="EMBL" id="FUKP01000028">
    <property type="protein sequence ID" value="SJN23359.1"/>
    <property type="molecule type" value="Genomic_DNA"/>
</dbReference>
<keyword evidence="2" id="KW-0176">Collagen</keyword>
<sequence>MTNDPKNPGSGDERDPLEEMLGRLFGGQGPDPEEIRRAMEQMGGPGGGAMPGFDPSQMDPAMMQQMMAQFQAMMNPAASGQSGPVNWDLAKNAARQAVAGTDPSVGSFARREVDEALRLAELWLDGATDTEQSGLIGKAVSRAEWVEATMDSWRRMTEPVATSLSRAMSAAIEQQLSRQMPEEMAGMLGGLEGLKPMLQNMGGTMFGLQLGTAVGEIGKDVLSGTDIGFPLAGHTLSMLPVNIEEFGDGLSVPDDQLRIYLALREVARMRLFLHSPWLERDLFAAIEQYAAGIRLDTEGIESAAANVDPMDPESMQQVFDGRSFIAEPDATQRAALEQLELLLALVEGWVDVVVAEAAAPLDHAAALRETMNRRRASGGPAEHAFAALVGLELRPRRLHAASDLWAEITKTHGKQYREEVWRHPERQPTAEDLDDPTGYAGRREEQDRTTDSLDDELRRLLDGGFGDAPKEK</sequence>
<protein>
    <submittedName>
        <fullName evidence="2">Collagen alpha 1(I) chain</fullName>
    </submittedName>
    <submittedName>
        <fullName evidence="3">Zinc-dependent metalloprotease</fullName>
    </submittedName>
</protein>
<feature type="compositionally biased region" description="Basic and acidic residues" evidence="1">
    <location>
        <begin position="418"/>
        <end position="429"/>
    </location>
</feature>
<dbReference type="PANTHER" id="PTHR39420:SF2">
    <property type="entry name" value="HYDROLASE"/>
    <property type="match status" value="1"/>
</dbReference>
<evidence type="ECO:0000313" key="3">
    <source>
        <dbReference type="EMBL" id="TFI00352.1"/>
    </source>
</evidence>
<feature type="region of interest" description="Disordered" evidence="1">
    <location>
        <begin position="418"/>
        <end position="454"/>
    </location>
</feature>
<accession>A0A1R4IUL8</accession>
<organism evidence="2 4">
    <name type="scientific">Micrococcus lylae</name>
    <dbReference type="NCBI Taxonomy" id="1273"/>
    <lineage>
        <taxon>Bacteria</taxon>
        <taxon>Bacillati</taxon>
        <taxon>Actinomycetota</taxon>
        <taxon>Actinomycetes</taxon>
        <taxon>Micrococcales</taxon>
        <taxon>Micrococcaceae</taxon>
        <taxon>Micrococcus</taxon>
    </lineage>
</organism>
<dbReference type="InterPro" id="IPR018766">
    <property type="entry name" value="Zinicin_2"/>
</dbReference>
<dbReference type="PANTHER" id="PTHR39420">
    <property type="match status" value="1"/>
</dbReference>
<evidence type="ECO:0000256" key="1">
    <source>
        <dbReference type="SAM" id="MobiDB-lite"/>
    </source>
</evidence>